<protein>
    <submittedName>
        <fullName evidence="2">Secreted protein</fullName>
    </submittedName>
</protein>
<proteinExistence type="predicted"/>
<accession>A0AC35UAC3</accession>
<dbReference type="Proteomes" id="UP000095286">
    <property type="component" value="Unplaced"/>
</dbReference>
<sequence length="89" mass="9432">MVGKWLFVLVVAFIITLIKATPSVFSCPGQGNILGLRNNVNLGLGGGLGGPGGLAGLGEICGTGSLLHYWRCCDDNPYLCCLQFEVWFV</sequence>
<evidence type="ECO:0000313" key="1">
    <source>
        <dbReference type="Proteomes" id="UP000095286"/>
    </source>
</evidence>
<evidence type="ECO:0000313" key="2">
    <source>
        <dbReference type="WBParaSite" id="RSKR_0000923300.1"/>
    </source>
</evidence>
<organism evidence="1 2">
    <name type="scientific">Rhabditophanes sp. KR3021</name>
    <dbReference type="NCBI Taxonomy" id="114890"/>
    <lineage>
        <taxon>Eukaryota</taxon>
        <taxon>Metazoa</taxon>
        <taxon>Ecdysozoa</taxon>
        <taxon>Nematoda</taxon>
        <taxon>Chromadorea</taxon>
        <taxon>Rhabditida</taxon>
        <taxon>Tylenchina</taxon>
        <taxon>Panagrolaimomorpha</taxon>
        <taxon>Strongyloidoidea</taxon>
        <taxon>Alloionematidae</taxon>
        <taxon>Rhabditophanes</taxon>
    </lineage>
</organism>
<name>A0AC35UAC3_9BILA</name>
<reference evidence="2" key="1">
    <citation type="submission" date="2016-11" db="UniProtKB">
        <authorList>
            <consortium name="WormBaseParasite"/>
        </authorList>
    </citation>
    <scope>IDENTIFICATION</scope>
    <source>
        <strain evidence="2">KR3021</strain>
    </source>
</reference>
<dbReference type="WBParaSite" id="RSKR_0000923300.1">
    <property type="protein sequence ID" value="RSKR_0000923300.1"/>
    <property type="gene ID" value="RSKR_0000923300"/>
</dbReference>